<reference evidence="7 8" key="1">
    <citation type="journal article" date="2019" name="Int. J. Syst. Evol. Microbiol.">
        <title>Capsulimonas corticalis gen. nov., sp. nov., an aerobic capsulated bacterium, of a novel bacterial order, Capsulimonadales ord. nov., of the class Armatimonadia of the phylum Armatimonadetes.</title>
        <authorList>
            <person name="Li J."/>
            <person name="Kudo C."/>
            <person name="Tonouchi A."/>
        </authorList>
    </citation>
    <scope>NUCLEOTIDE SEQUENCE [LARGE SCALE GENOMIC DNA]</scope>
    <source>
        <strain evidence="7 8">AX-7</strain>
    </source>
</reference>
<evidence type="ECO:0000256" key="3">
    <source>
        <dbReference type="ARBA" id="ARBA00022741"/>
    </source>
</evidence>
<sequence length="258" mass="28274">MASQLSEYGALLGEQSQATAAPVHVHVQDLHKDFGPRKVLRALDLEIRRGEFIAIVGKSGCGKSTLLRLLAGLDQPSGGGVRIDGRPLGGLNHAARVMFQDARLLPWERVVSNVGLGLGKDWRRKAESALADVGLSDRANDWPSVLSGGQRQRVALARALAGDPELLLLDEPLGALDALTRYEMQRLIEDLWRRRGCTVLLVTHDVEESVALADRVVVIDEGRATLDLRIDLPRPRRRSDQDFQVLRERILGLIAGGI</sequence>
<dbReference type="OrthoDB" id="9802264at2"/>
<keyword evidence="3" id="KW-0547">Nucleotide-binding</keyword>
<evidence type="ECO:0000256" key="4">
    <source>
        <dbReference type="ARBA" id="ARBA00022840"/>
    </source>
</evidence>
<dbReference type="GO" id="GO:0016887">
    <property type="term" value="F:ATP hydrolysis activity"/>
    <property type="evidence" value="ECO:0007669"/>
    <property type="project" value="InterPro"/>
</dbReference>
<keyword evidence="1" id="KW-0813">Transport</keyword>
<name>A0A402CV18_9BACT</name>
<dbReference type="InterPro" id="IPR003593">
    <property type="entry name" value="AAA+_ATPase"/>
</dbReference>
<proteinExistence type="predicted"/>
<dbReference type="PROSITE" id="PS00211">
    <property type="entry name" value="ABC_TRANSPORTER_1"/>
    <property type="match status" value="1"/>
</dbReference>
<dbReference type="InterPro" id="IPR003439">
    <property type="entry name" value="ABC_transporter-like_ATP-bd"/>
</dbReference>
<dbReference type="Gene3D" id="3.40.50.300">
    <property type="entry name" value="P-loop containing nucleotide triphosphate hydrolases"/>
    <property type="match status" value="1"/>
</dbReference>
<dbReference type="InterPro" id="IPR050166">
    <property type="entry name" value="ABC_transporter_ATP-bind"/>
</dbReference>
<dbReference type="InterPro" id="IPR017871">
    <property type="entry name" value="ABC_transporter-like_CS"/>
</dbReference>
<evidence type="ECO:0000256" key="2">
    <source>
        <dbReference type="ARBA" id="ARBA00022475"/>
    </source>
</evidence>
<protein>
    <submittedName>
        <fullName evidence="7">Aliphatic sulfonates import ATP-binding protein SsuB 3</fullName>
    </submittedName>
</protein>
<evidence type="ECO:0000256" key="6">
    <source>
        <dbReference type="ARBA" id="ARBA00023136"/>
    </source>
</evidence>
<dbReference type="SMART" id="SM00382">
    <property type="entry name" value="AAA"/>
    <property type="match status" value="1"/>
</dbReference>
<dbReference type="PANTHER" id="PTHR42788:SF17">
    <property type="entry name" value="ALIPHATIC SULFONATES IMPORT ATP-BINDING PROTEIN SSUB"/>
    <property type="match status" value="1"/>
</dbReference>
<accession>A0A402CV18</accession>
<keyword evidence="4 7" id="KW-0067">ATP-binding</keyword>
<keyword evidence="6" id="KW-0472">Membrane</keyword>
<keyword evidence="8" id="KW-1185">Reference proteome</keyword>
<dbReference type="RefSeq" id="WP_119321223.1">
    <property type="nucleotide sequence ID" value="NZ_AP025739.1"/>
</dbReference>
<dbReference type="Proteomes" id="UP000287394">
    <property type="component" value="Chromosome"/>
</dbReference>
<keyword evidence="5" id="KW-1278">Translocase</keyword>
<dbReference type="InterPro" id="IPR027417">
    <property type="entry name" value="P-loop_NTPase"/>
</dbReference>
<evidence type="ECO:0000313" key="8">
    <source>
        <dbReference type="Proteomes" id="UP000287394"/>
    </source>
</evidence>
<dbReference type="PANTHER" id="PTHR42788">
    <property type="entry name" value="TAURINE IMPORT ATP-BINDING PROTEIN-RELATED"/>
    <property type="match status" value="1"/>
</dbReference>
<dbReference type="KEGG" id="ccot:CCAX7_23040"/>
<keyword evidence="2" id="KW-1003">Cell membrane</keyword>
<evidence type="ECO:0000256" key="5">
    <source>
        <dbReference type="ARBA" id="ARBA00022967"/>
    </source>
</evidence>
<gene>
    <name evidence="7" type="primary">ssuB3</name>
    <name evidence="7" type="ORF">CCAX7_23040</name>
</gene>
<dbReference type="SUPFAM" id="SSF52540">
    <property type="entry name" value="P-loop containing nucleoside triphosphate hydrolases"/>
    <property type="match status" value="1"/>
</dbReference>
<dbReference type="GO" id="GO:0005524">
    <property type="term" value="F:ATP binding"/>
    <property type="evidence" value="ECO:0007669"/>
    <property type="project" value="UniProtKB-KW"/>
</dbReference>
<evidence type="ECO:0000256" key="1">
    <source>
        <dbReference type="ARBA" id="ARBA00022448"/>
    </source>
</evidence>
<dbReference type="AlphaFoldDB" id="A0A402CV18"/>
<organism evidence="7 8">
    <name type="scientific">Capsulimonas corticalis</name>
    <dbReference type="NCBI Taxonomy" id="2219043"/>
    <lineage>
        <taxon>Bacteria</taxon>
        <taxon>Bacillati</taxon>
        <taxon>Armatimonadota</taxon>
        <taxon>Armatimonadia</taxon>
        <taxon>Capsulimonadales</taxon>
        <taxon>Capsulimonadaceae</taxon>
        <taxon>Capsulimonas</taxon>
    </lineage>
</organism>
<evidence type="ECO:0000313" key="7">
    <source>
        <dbReference type="EMBL" id="BDI30253.1"/>
    </source>
</evidence>
<dbReference type="EMBL" id="AP025739">
    <property type="protein sequence ID" value="BDI30253.1"/>
    <property type="molecule type" value="Genomic_DNA"/>
</dbReference>
<dbReference type="PROSITE" id="PS50893">
    <property type="entry name" value="ABC_TRANSPORTER_2"/>
    <property type="match status" value="1"/>
</dbReference>
<dbReference type="Pfam" id="PF00005">
    <property type="entry name" value="ABC_tran"/>
    <property type="match status" value="1"/>
</dbReference>